<name>A0A175RW07_9HYPH</name>
<keyword evidence="1" id="KW-0812">Transmembrane</keyword>
<dbReference type="InterPro" id="IPR018723">
    <property type="entry name" value="DUF2254_membrane"/>
</dbReference>
<reference evidence="2 3" key="1">
    <citation type="journal article" date="2016" name="Front. Microbiol.">
        <title>Genomic Resource of Rice Seed Associated Bacteria.</title>
        <authorList>
            <person name="Midha S."/>
            <person name="Bansal K."/>
            <person name="Sharma S."/>
            <person name="Kumar N."/>
            <person name="Patil P.P."/>
            <person name="Chaudhry V."/>
            <person name="Patil P.B."/>
        </authorList>
    </citation>
    <scope>NUCLEOTIDE SEQUENCE [LARGE SCALE GENOMIC DNA]</scope>
    <source>
        <strain evidence="2 3">NS365</strain>
    </source>
</reference>
<evidence type="ECO:0008006" key="4">
    <source>
        <dbReference type="Google" id="ProtNLM"/>
    </source>
</evidence>
<keyword evidence="3" id="KW-1185">Reference proteome</keyword>
<dbReference type="PATRIC" id="fig|401562.4.peg.4832"/>
<evidence type="ECO:0000256" key="1">
    <source>
        <dbReference type="SAM" id="Phobius"/>
    </source>
</evidence>
<feature type="transmembrane region" description="Helical" evidence="1">
    <location>
        <begin position="118"/>
        <end position="139"/>
    </location>
</feature>
<keyword evidence="1" id="KW-0472">Membrane</keyword>
<comment type="caution">
    <text evidence="2">The sequence shown here is derived from an EMBL/GenBank/DDBJ whole genome shotgun (WGS) entry which is preliminary data.</text>
</comment>
<accession>A0A175RW07</accession>
<organism evidence="2 3">
    <name type="scientific">Aureimonas ureilytica</name>
    <dbReference type="NCBI Taxonomy" id="401562"/>
    <lineage>
        <taxon>Bacteria</taxon>
        <taxon>Pseudomonadati</taxon>
        <taxon>Pseudomonadota</taxon>
        <taxon>Alphaproteobacteria</taxon>
        <taxon>Hyphomicrobiales</taxon>
        <taxon>Aurantimonadaceae</taxon>
        <taxon>Aureimonas</taxon>
    </lineage>
</organism>
<protein>
    <recommendedName>
        <fullName evidence="4">DUF2254 domain-containing protein</fullName>
    </recommendedName>
</protein>
<feature type="transmembrane region" description="Helical" evidence="1">
    <location>
        <begin position="44"/>
        <end position="68"/>
    </location>
</feature>
<dbReference type="AlphaFoldDB" id="A0A175RW07"/>
<sequence length="405" mass="43876">MWFRAAVISAAGIVTAAVSGLVGRYFPYQFPADVGQDAVGTILEILASSMLAVTTFSLTAMVTAYGSATQLATPRATQLLREDPTSQNALSTFLGAFVFSVVGIIGLQAGIYGSQGRFVLFAGTLMLILVVVLTLLRWISHITTFGRMSDVIDRLEDAAASAMERFAQAPHLGGRPAVPVPPEARALYHKRTGYVHHLDVPTLGQISTERGLVLHVAALPGTLVHPGRPVLHVEGELDEADMAALLDAFTIDRHRTFDHDPRLGLIALSEVASRALAPATNDPGTAIEVSNALLRVLLHLPAEEPDAEALRDAPSVHVARPVMEDFLRDAFDPILREGVVEVEVSLRLTKTFKALADALPHAREPVRAMARRLSERVEARQDDRDALLRFHQVHEALWDTGAERA</sequence>
<dbReference type="Pfam" id="PF10011">
    <property type="entry name" value="DUF2254"/>
    <property type="match status" value="1"/>
</dbReference>
<evidence type="ECO:0000313" key="3">
    <source>
        <dbReference type="Proteomes" id="UP000078529"/>
    </source>
</evidence>
<feature type="transmembrane region" description="Helical" evidence="1">
    <location>
        <begin position="89"/>
        <end position="112"/>
    </location>
</feature>
<proteinExistence type="predicted"/>
<dbReference type="Proteomes" id="UP000078529">
    <property type="component" value="Unassembled WGS sequence"/>
</dbReference>
<dbReference type="EMBL" id="LDQA01000009">
    <property type="protein sequence ID" value="KTR07671.1"/>
    <property type="molecule type" value="Genomic_DNA"/>
</dbReference>
<gene>
    <name evidence="2" type="ORF">NS365_03200</name>
</gene>
<keyword evidence="1" id="KW-1133">Transmembrane helix</keyword>
<evidence type="ECO:0000313" key="2">
    <source>
        <dbReference type="EMBL" id="KTR07671.1"/>
    </source>
</evidence>